<organism evidence="2 3">
    <name type="scientific">Moelleriella libera RCEF 2490</name>
    <dbReference type="NCBI Taxonomy" id="1081109"/>
    <lineage>
        <taxon>Eukaryota</taxon>
        <taxon>Fungi</taxon>
        <taxon>Dikarya</taxon>
        <taxon>Ascomycota</taxon>
        <taxon>Pezizomycotina</taxon>
        <taxon>Sordariomycetes</taxon>
        <taxon>Hypocreomycetidae</taxon>
        <taxon>Hypocreales</taxon>
        <taxon>Clavicipitaceae</taxon>
        <taxon>Moelleriella</taxon>
    </lineage>
</organism>
<feature type="region of interest" description="Disordered" evidence="1">
    <location>
        <begin position="1"/>
        <end position="147"/>
    </location>
</feature>
<accession>A0A162INL6</accession>
<reference evidence="2 3" key="1">
    <citation type="journal article" date="2016" name="Genome Biol. Evol.">
        <title>Divergent and convergent evolution of fungal pathogenicity.</title>
        <authorList>
            <person name="Shang Y."/>
            <person name="Xiao G."/>
            <person name="Zheng P."/>
            <person name="Cen K."/>
            <person name="Zhan S."/>
            <person name="Wang C."/>
        </authorList>
    </citation>
    <scope>NUCLEOTIDE SEQUENCE [LARGE SCALE GENOMIC DNA]</scope>
    <source>
        <strain evidence="2 3">RCEF 2490</strain>
    </source>
</reference>
<feature type="compositionally biased region" description="Polar residues" evidence="1">
    <location>
        <begin position="82"/>
        <end position="93"/>
    </location>
</feature>
<name>A0A162INL6_9HYPO</name>
<comment type="caution">
    <text evidence="2">The sequence shown here is derived from an EMBL/GenBank/DDBJ whole genome shotgun (WGS) entry which is preliminary data.</text>
</comment>
<proteinExistence type="predicted"/>
<dbReference type="OrthoDB" id="5339332at2759"/>
<dbReference type="Proteomes" id="UP000078544">
    <property type="component" value="Unassembled WGS sequence"/>
</dbReference>
<dbReference type="EMBL" id="AZGY01000007">
    <property type="protein sequence ID" value="KZZ96552.1"/>
    <property type="molecule type" value="Genomic_DNA"/>
</dbReference>
<feature type="region of interest" description="Disordered" evidence="1">
    <location>
        <begin position="229"/>
        <end position="331"/>
    </location>
</feature>
<evidence type="ECO:0000313" key="2">
    <source>
        <dbReference type="EMBL" id="KZZ96552.1"/>
    </source>
</evidence>
<sequence>MASEETPPPPPPHALPSPSHRPATTSQRDSFPSSITGPLTCASIASSTAEGKAIPVDHTTAEHRTSALRELNSRYPSRHRYANSTGAASSTCSEPVIVRSYHPPSNNASSNDRWSCQQRRGGGSGSGSGSEIAAGGPGPAAIVVGSTRPPRKVTSLLSGVASLYRRRTPTSDVPPDARLPPLEAFRFSSFLTDAAAAGSHDINADLDKIAGICARSRYSLSDQYEAHYAPQGSGTLPLTPDRTSEAAGPTTLQAVPSDDDERDAGNDPTRRRRRLARSGALETIMSSSRSSDEEKSKKPGASDLRGRTAKKTSGSSTPRSSSPRRKDGADL</sequence>
<feature type="compositionally biased region" description="Polar residues" evidence="1">
    <location>
        <begin position="24"/>
        <end position="49"/>
    </location>
</feature>
<feature type="compositionally biased region" description="Low complexity" evidence="1">
    <location>
        <begin position="311"/>
        <end position="321"/>
    </location>
</feature>
<gene>
    <name evidence="2" type="ORF">AAL_03781</name>
</gene>
<feature type="compositionally biased region" description="Polar residues" evidence="1">
    <location>
        <begin position="103"/>
        <end position="118"/>
    </location>
</feature>
<feature type="compositionally biased region" description="Low complexity" evidence="1">
    <location>
        <begin position="129"/>
        <end position="146"/>
    </location>
</feature>
<dbReference type="AlphaFoldDB" id="A0A162INL6"/>
<protein>
    <submittedName>
        <fullName evidence="2">Uncharacterized protein</fullName>
    </submittedName>
</protein>
<keyword evidence="3" id="KW-1185">Reference proteome</keyword>
<evidence type="ECO:0000256" key="1">
    <source>
        <dbReference type="SAM" id="MobiDB-lite"/>
    </source>
</evidence>
<feature type="compositionally biased region" description="Pro residues" evidence="1">
    <location>
        <begin position="1"/>
        <end position="15"/>
    </location>
</feature>
<evidence type="ECO:0000313" key="3">
    <source>
        <dbReference type="Proteomes" id="UP000078544"/>
    </source>
</evidence>
<dbReference type="STRING" id="1081109.A0A162INL6"/>